<dbReference type="Gene3D" id="3.40.50.300">
    <property type="entry name" value="P-loop containing nucleotide triphosphate hydrolases"/>
    <property type="match status" value="1"/>
</dbReference>
<keyword evidence="1" id="KW-1133">Transmembrane helix</keyword>
<dbReference type="Pfam" id="PF05707">
    <property type="entry name" value="Zot"/>
    <property type="match status" value="1"/>
</dbReference>
<proteinExistence type="predicted"/>
<evidence type="ECO:0000259" key="2">
    <source>
        <dbReference type="Pfam" id="PF05707"/>
    </source>
</evidence>
<reference evidence="3 4" key="1">
    <citation type="submission" date="2024-08" db="EMBL/GenBank/DDBJ databases">
        <authorList>
            <person name="Ishaq N."/>
        </authorList>
    </citation>
    <scope>NUCLEOTIDE SEQUENCE [LARGE SCALE GENOMIC DNA]</scope>
    <source>
        <strain evidence="3 4">JCM 30400</strain>
    </source>
</reference>
<name>A0ABV4NSF0_9GAMM</name>
<feature type="domain" description="Zona occludens toxin N-terminal" evidence="2">
    <location>
        <begin position="21"/>
        <end position="138"/>
    </location>
</feature>
<accession>A0ABV4NSF0</accession>
<keyword evidence="1" id="KW-0472">Membrane</keyword>
<feature type="transmembrane region" description="Helical" evidence="1">
    <location>
        <begin position="162"/>
        <end position="180"/>
    </location>
</feature>
<dbReference type="InterPro" id="IPR027417">
    <property type="entry name" value="P-loop_NTPase"/>
</dbReference>
<keyword evidence="1" id="KW-0812">Transmembrane</keyword>
<comment type="caution">
    <text evidence="3">The sequence shown here is derived from an EMBL/GenBank/DDBJ whole genome shotgun (WGS) entry which is preliminary data.</text>
</comment>
<protein>
    <submittedName>
        <fullName evidence="3">Zonular occludens toxin domain-containing protein</fullName>
    </submittedName>
</protein>
<keyword evidence="4" id="KW-1185">Reference proteome</keyword>
<evidence type="ECO:0000256" key="1">
    <source>
        <dbReference type="SAM" id="Phobius"/>
    </source>
</evidence>
<evidence type="ECO:0000313" key="4">
    <source>
        <dbReference type="Proteomes" id="UP001569414"/>
    </source>
</evidence>
<dbReference type="EMBL" id="JBGMEL010000022">
    <property type="protein sequence ID" value="MFA0792313.1"/>
    <property type="molecule type" value="Genomic_DNA"/>
</dbReference>
<organism evidence="3 4">
    <name type="scientific">Microbulbifer echini</name>
    <dbReference type="NCBI Taxonomy" id="1529067"/>
    <lineage>
        <taxon>Bacteria</taxon>
        <taxon>Pseudomonadati</taxon>
        <taxon>Pseudomonadota</taxon>
        <taxon>Gammaproteobacteria</taxon>
        <taxon>Cellvibrionales</taxon>
        <taxon>Microbulbiferaceae</taxon>
        <taxon>Microbulbifer</taxon>
    </lineage>
</organism>
<dbReference type="InterPro" id="IPR008900">
    <property type="entry name" value="Zot_N"/>
</dbReference>
<dbReference type="Proteomes" id="UP001569414">
    <property type="component" value="Unassembled WGS sequence"/>
</dbReference>
<evidence type="ECO:0000313" key="3">
    <source>
        <dbReference type="EMBL" id="MFA0792313.1"/>
    </source>
</evidence>
<gene>
    <name evidence="3" type="ORF">ACCI51_17380</name>
</gene>
<dbReference type="RefSeq" id="WP_371844685.1">
    <property type="nucleotide sequence ID" value="NZ_JBGMEL010000022.1"/>
</dbReference>
<sequence>MIKKRRGREFDSQELIDDPDWFQTVFQPGALLVLDECWRFWPSGLKPNRALEQHREFFAIEVYLLTQDLSQIASFVRLLVDKTFRAQKLDAVGMDKRYRVDVFQGAVSGPNPPISKRLREIHGKYDSQVYRLYRSHTMSQTGSALDETRTDQRYNILKGPRLKVYAVLIVLCPILAIWGASHLVGKFFGSEPEQLRLRGSTSRASLLAANPATTTLLSM</sequence>